<dbReference type="CDD" id="cd00751">
    <property type="entry name" value="thiolase"/>
    <property type="match status" value="1"/>
</dbReference>
<evidence type="ECO:0000313" key="17">
    <source>
        <dbReference type="WBParaSite" id="Pan_g6363.t1"/>
    </source>
</evidence>
<dbReference type="SUPFAM" id="SSF53901">
    <property type="entry name" value="Thiolase-like"/>
    <property type="match status" value="2"/>
</dbReference>
<dbReference type="GO" id="GO:0005739">
    <property type="term" value="C:mitochondrion"/>
    <property type="evidence" value="ECO:0007669"/>
    <property type="project" value="UniProtKB-SubCell"/>
</dbReference>
<dbReference type="Pfam" id="PF02803">
    <property type="entry name" value="Thiolase_C"/>
    <property type="match status" value="1"/>
</dbReference>
<feature type="active site" description="Acyl-thioester intermediate" evidence="12">
    <location>
        <position position="106"/>
    </location>
</feature>
<keyword evidence="16" id="KW-1185">Reference proteome</keyword>
<dbReference type="PROSITE" id="PS00098">
    <property type="entry name" value="THIOLASE_1"/>
    <property type="match status" value="1"/>
</dbReference>
<dbReference type="GO" id="GO:0003985">
    <property type="term" value="F:acetyl-CoA C-acetyltransferase activity"/>
    <property type="evidence" value="ECO:0007669"/>
    <property type="project" value="UniProtKB-EC"/>
</dbReference>
<dbReference type="Pfam" id="PF00108">
    <property type="entry name" value="Thiolase_N"/>
    <property type="match status" value="1"/>
</dbReference>
<dbReference type="InterPro" id="IPR020617">
    <property type="entry name" value="Thiolase_C"/>
</dbReference>
<dbReference type="InterPro" id="IPR020615">
    <property type="entry name" value="Thiolase_acyl_enz_int_AS"/>
</dbReference>
<evidence type="ECO:0000259" key="14">
    <source>
        <dbReference type="Pfam" id="PF00108"/>
    </source>
</evidence>
<evidence type="ECO:0000256" key="7">
    <source>
        <dbReference type="ARBA" id="ARBA00022723"/>
    </source>
</evidence>
<dbReference type="WBParaSite" id="Pan_g6363.t1">
    <property type="protein sequence ID" value="Pan_g6363.t1"/>
    <property type="gene ID" value="Pan_g6363"/>
</dbReference>
<keyword evidence="9" id="KW-0630">Potassium</keyword>
<dbReference type="InterPro" id="IPR020610">
    <property type="entry name" value="Thiolase_AS"/>
</dbReference>
<comment type="pathway">
    <text evidence="2">Lipid metabolism.</text>
</comment>
<dbReference type="InterPro" id="IPR020616">
    <property type="entry name" value="Thiolase_N"/>
</dbReference>
<dbReference type="EC" id="2.3.1.9" evidence="5"/>
<keyword evidence="11 13" id="KW-0012">Acyltransferase</keyword>
<proteinExistence type="inferred from homology"/>
<evidence type="ECO:0000256" key="11">
    <source>
        <dbReference type="ARBA" id="ARBA00023315"/>
    </source>
</evidence>
<dbReference type="AlphaFoldDB" id="A0A7E4W1P5"/>
<evidence type="ECO:0000256" key="6">
    <source>
        <dbReference type="ARBA" id="ARBA00022679"/>
    </source>
</evidence>
<organism evidence="16 17">
    <name type="scientific">Panagrellus redivivus</name>
    <name type="common">Microworm</name>
    <dbReference type="NCBI Taxonomy" id="6233"/>
    <lineage>
        <taxon>Eukaryota</taxon>
        <taxon>Metazoa</taxon>
        <taxon>Ecdysozoa</taxon>
        <taxon>Nematoda</taxon>
        <taxon>Chromadorea</taxon>
        <taxon>Rhabditida</taxon>
        <taxon>Tylenchina</taxon>
        <taxon>Panagrolaimomorpha</taxon>
        <taxon>Panagrolaimoidea</taxon>
        <taxon>Panagrolaimidae</taxon>
        <taxon>Panagrellus</taxon>
    </lineage>
</organism>
<evidence type="ECO:0000256" key="13">
    <source>
        <dbReference type="RuleBase" id="RU003557"/>
    </source>
</evidence>
<dbReference type="GO" id="GO:0046872">
    <property type="term" value="F:metal ion binding"/>
    <property type="evidence" value="ECO:0007669"/>
    <property type="project" value="UniProtKB-KW"/>
</dbReference>
<dbReference type="PROSITE" id="PS00737">
    <property type="entry name" value="THIOLASE_2"/>
    <property type="match status" value="1"/>
</dbReference>
<dbReference type="FunFam" id="3.40.47.10:FF:000007">
    <property type="entry name" value="acetyl-CoA acetyltransferase, mitochondrial"/>
    <property type="match status" value="1"/>
</dbReference>
<dbReference type="PIRSF" id="PIRSF000429">
    <property type="entry name" value="Ac-CoA_Ac_transf"/>
    <property type="match status" value="1"/>
</dbReference>
<evidence type="ECO:0000256" key="1">
    <source>
        <dbReference type="ARBA" id="ARBA00004173"/>
    </source>
</evidence>
<evidence type="ECO:0000256" key="4">
    <source>
        <dbReference type="ARBA" id="ARBA00011881"/>
    </source>
</evidence>
<evidence type="ECO:0000256" key="9">
    <source>
        <dbReference type="ARBA" id="ARBA00022958"/>
    </source>
</evidence>
<evidence type="ECO:0000256" key="10">
    <source>
        <dbReference type="ARBA" id="ARBA00023128"/>
    </source>
</evidence>
<keyword evidence="7" id="KW-0479">Metal-binding</keyword>
<dbReference type="InterPro" id="IPR020613">
    <property type="entry name" value="Thiolase_CS"/>
</dbReference>
<dbReference type="PANTHER" id="PTHR18919:SF156">
    <property type="entry name" value="ACETYL-COA ACETYLTRANSFERASE, MITOCHONDRIAL"/>
    <property type="match status" value="1"/>
</dbReference>
<reference evidence="17" key="2">
    <citation type="submission" date="2020-10" db="UniProtKB">
        <authorList>
            <consortium name="WormBaseParasite"/>
        </authorList>
    </citation>
    <scope>IDENTIFICATION</scope>
</reference>
<reference evidence="16" key="1">
    <citation type="journal article" date="2013" name="Genetics">
        <title>The draft genome and transcriptome of Panagrellus redivivus are shaped by the harsh demands of a free-living lifestyle.</title>
        <authorList>
            <person name="Srinivasan J."/>
            <person name="Dillman A.R."/>
            <person name="Macchietto M.G."/>
            <person name="Heikkinen L."/>
            <person name="Lakso M."/>
            <person name="Fracchia K.M."/>
            <person name="Antoshechkin I."/>
            <person name="Mortazavi A."/>
            <person name="Wong G."/>
            <person name="Sternberg P.W."/>
        </authorList>
    </citation>
    <scope>NUCLEOTIDE SEQUENCE [LARGE SCALE GENOMIC DNA]</scope>
    <source>
        <strain evidence="16">MT8872</strain>
    </source>
</reference>
<feature type="domain" description="Thiolase N-terminal" evidence="14">
    <location>
        <begin position="23"/>
        <end position="275"/>
    </location>
</feature>
<dbReference type="PROSITE" id="PS00099">
    <property type="entry name" value="THIOLASE_3"/>
    <property type="match status" value="1"/>
</dbReference>
<name>A0A7E4W1P5_PANRE</name>
<evidence type="ECO:0000256" key="12">
    <source>
        <dbReference type="PIRSR" id="PIRSR000429-1"/>
    </source>
</evidence>
<feature type="domain" description="Thiolase C-terminal" evidence="15">
    <location>
        <begin position="285"/>
        <end position="404"/>
    </location>
</feature>
<dbReference type="Gene3D" id="3.40.47.10">
    <property type="match status" value="1"/>
</dbReference>
<sequence>MSFIARRQLSTSAQRLAEIKEALILSAVRTPIASFQGTYSPLTAPQLGAIAIKGALEAANVPAADVQEVFIGQVCQAGVGQAPARQASLAAGLDKGVAATTVNKVCSSGLKAIMLATQQLQTNHQQLVIGGGMESMSNVPFYIKRGVTTYGGFQAIDGVVNDGLTDAYDHIHMGLCAEKTASEFSITKKDQDDYALQSYQRSADAWKAGIFKSQIVPVEVKTRKGTVTVTVDEEFSKVNPEKFRNLRTAFKKDGTISAGNASSLNDAAAAVLLATPEKAKALNVKPLAKVITYGDAATHPIDFSVAPALLVPKLLAQAGLKKEDIAQFELNEAFSLVPIAAIKKLGLDPAKVNPHGGAVSLGHPIGMSGARLVTHLVHTLKAGEFGLAALCNGGGGASGIIIQKL</sequence>
<keyword evidence="8" id="KW-0809">Transit peptide</keyword>
<evidence type="ECO:0000256" key="2">
    <source>
        <dbReference type="ARBA" id="ARBA00005189"/>
    </source>
</evidence>
<evidence type="ECO:0000313" key="16">
    <source>
        <dbReference type="Proteomes" id="UP000492821"/>
    </source>
</evidence>
<keyword evidence="6 13" id="KW-0808">Transferase</keyword>
<accession>A0A7E4W1P5</accession>
<feature type="active site" description="Proton acceptor" evidence="12">
    <location>
        <position position="391"/>
    </location>
</feature>
<dbReference type="InterPro" id="IPR002155">
    <property type="entry name" value="Thiolase"/>
</dbReference>
<evidence type="ECO:0000259" key="15">
    <source>
        <dbReference type="Pfam" id="PF02803"/>
    </source>
</evidence>
<feature type="active site" description="Proton acceptor" evidence="12">
    <location>
        <position position="363"/>
    </location>
</feature>
<evidence type="ECO:0000256" key="8">
    <source>
        <dbReference type="ARBA" id="ARBA00022946"/>
    </source>
</evidence>
<dbReference type="GO" id="GO:0006635">
    <property type="term" value="P:fatty acid beta-oxidation"/>
    <property type="evidence" value="ECO:0007669"/>
    <property type="project" value="TreeGrafter"/>
</dbReference>
<comment type="subunit">
    <text evidence="4">Homotetramer.</text>
</comment>
<evidence type="ECO:0000256" key="3">
    <source>
        <dbReference type="ARBA" id="ARBA00010982"/>
    </source>
</evidence>
<dbReference type="PANTHER" id="PTHR18919">
    <property type="entry name" value="ACETYL-COA C-ACYLTRANSFERASE"/>
    <property type="match status" value="1"/>
</dbReference>
<comment type="subcellular location">
    <subcellularLocation>
        <location evidence="1">Mitochondrion</location>
    </subcellularLocation>
</comment>
<dbReference type="NCBIfam" id="TIGR01930">
    <property type="entry name" value="AcCoA-C-Actrans"/>
    <property type="match status" value="1"/>
</dbReference>
<dbReference type="Proteomes" id="UP000492821">
    <property type="component" value="Unassembled WGS sequence"/>
</dbReference>
<evidence type="ECO:0000256" key="5">
    <source>
        <dbReference type="ARBA" id="ARBA00012705"/>
    </source>
</evidence>
<dbReference type="InterPro" id="IPR016039">
    <property type="entry name" value="Thiolase-like"/>
</dbReference>
<keyword evidence="10" id="KW-0496">Mitochondrion</keyword>
<comment type="similarity">
    <text evidence="3 13">Belongs to the thiolase-like superfamily. Thiolase family.</text>
</comment>
<protein>
    <recommendedName>
        <fullName evidence="5">acetyl-CoA C-acetyltransferase</fullName>
        <ecNumber evidence="5">2.3.1.9</ecNumber>
    </recommendedName>
</protein>